<name>A0ABD3MAZ3_9STRA</name>
<organism evidence="2 3">
    <name type="scientific">Discostella pseudostelligera</name>
    <dbReference type="NCBI Taxonomy" id="259834"/>
    <lineage>
        <taxon>Eukaryota</taxon>
        <taxon>Sar</taxon>
        <taxon>Stramenopiles</taxon>
        <taxon>Ochrophyta</taxon>
        <taxon>Bacillariophyta</taxon>
        <taxon>Coscinodiscophyceae</taxon>
        <taxon>Thalassiosirophycidae</taxon>
        <taxon>Stephanodiscales</taxon>
        <taxon>Stephanodiscaceae</taxon>
        <taxon>Discostella</taxon>
    </lineage>
</organism>
<sequence length="334" mass="35654">MIYFTFFIALFSLVASVAQANGQQDLAAVMDANQGGIFAADEELPSVVLLQQQEGNKSTKSGKKATAVPGFVISGRFDQRLEIVSCDPSSVEVKGSQTEEIKPGNILINAPHSANTCNPCNPLFRKVQSISTSPITPGIQQDGSVDASVSNMIDQQDDVLHDKNLPPPPSEPFLWSDDEDLLSILSTPGSCNDSWLRKNSDGSCSATNCYVGVDGDPNDCFVCNTACDIGCGAVGSVVFNTADGTFYDTYDFGSACCHHDFCWSSRNSKEALLDVVITLGFPVSAPFSSLGCDALAYIFYAAVSKTSIGDNDYAKARSDQENYELECVCNADAD</sequence>
<dbReference type="Proteomes" id="UP001530293">
    <property type="component" value="Unassembled WGS sequence"/>
</dbReference>
<dbReference type="EMBL" id="JALLBG020000156">
    <property type="protein sequence ID" value="KAL3761164.1"/>
    <property type="molecule type" value="Genomic_DNA"/>
</dbReference>
<accession>A0ABD3MAZ3</accession>
<reference evidence="2 3" key="1">
    <citation type="submission" date="2024-10" db="EMBL/GenBank/DDBJ databases">
        <title>Updated reference genomes for cyclostephanoid diatoms.</title>
        <authorList>
            <person name="Roberts W.R."/>
            <person name="Alverson A.J."/>
        </authorList>
    </citation>
    <scope>NUCLEOTIDE SEQUENCE [LARGE SCALE GENOMIC DNA]</scope>
    <source>
        <strain evidence="2 3">AJA232-27</strain>
    </source>
</reference>
<keyword evidence="1" id="KW-0732">Signal</keyword>
<keyword evidence="3" id="KW-1185">Reference proteome</keyword>
<feature type="chain" id="PRO_5044797803" evidence="1">
    <location>
        <begin position="21"/>
        <end position="334"/>
    </location>
</feature>
<proteinExistence type="predicted"/>
<comment type="caution">
    <text evidence="2">The sequence shown here is derived from an EMBL/GenBank/DDBJ whole genome shotgun (WGS) entry which is preliminary data.</text>
</comment>
<evidence type="ECO:0000313" key="2">
    <source>
        <dbReference type="EMBL" id="KAL3761164.1"/>
    </source>
</evidence>
<evidence type="ECO:0000313" key="3">
    <source>
        <dbReference type="Proteomes" id="UP001530293"/>
    </source>
</evidence>
<protein>
    <submittedName>
        <fullName evidence="2">Uncharacterized protein</fullName>
    </submittedName>
</protein>
<evidence type="ECO:0000256" key="1">
    <source>
        <dbReference type="SAM" id="SignalP"/>
    </source>
</evidence>
<gene>
    <name evidence="2" type="ORF">ACHAWU_000259</name>
</gene>
<feature type="signal peptide" evidence="1">
    <location>
        <begin position="1"/>
        <end position="20"/>
    </location>
</feature>
<dbReference type="AlphaFoldDB" id="A0ABD3MAZ3"/>